<dbReference type="GO" id="GO:0007169">
    <property type="term" value="P:cell surface receptor protein tyrosine kinase signaling pathway"/>
    <property type="evidence" value="ECO:0007669"/>
    <property type="project" value="TreeGrafter"/>
</dbReference>
<dbReference type="GO" id="GO:0050793">
    <property type="term" value="P:regulation of developmental process"/>
    <property type="evidence" value="ECO:0007669"/>
    <property type="project" value="UniProtKB-ARBA"/>
</dbReference>
<organism evidence="12 13">
    <name type="scientific">Branchiostoma belcheri</name>
    <name type="common">Amphioxus</name>
    <dbReference type="NCBI Taxonomy" id="7741"/>
    <lineage>
        <taxon>Eukaryota</taxon>
        <taxon>Metazoa</taxon>
        <taxon>Chordata</taxon>
        <taxon>Cephalochordata</taxon>
        <taxon>Leptocardii</taxon>
        <taxon>Amphioxiformes</taxon>
        <taxon>Branchiostomatidae</taxon>
        <taxon>Branchiostoma</taxon>
    </lineage>
</organism>
<dbReference type="FunFam" id="1.10.510.10:FF:001512">
    <property type="entry name" value="Receptor tyrosine-protein kinase erbB-2"/>
    <property type="match status" value="1"/>
</dbReference>
<keyword evidence="7" id="KW-0472">Membrane</keyword>
<dbReference type="SMART" id="SM00219">
    <property type="entry name" value="TyrKc"/>
    <property type="match status" value="1"/>
</dbReference>
<dbReference type="InterPro" id="IPR001245">
    <property type="entry name" value="Ser-Thr/Tyr_kinase_cat_dom"/>
</dbReference>
<evidence type="ECO:0000256" key="5">
    <source>
        <dbReference type="ARBA" id="ARBA00022777"/>
    </source>
</evidence>
<evidence type="ECO:0000259" key="11">
    <source>
        <dbReference type="PROSITE" id="PS50011"/>
    </source>
</evidence>
<evidence type="ECO:0000256" key="10">
    <source>
        <dbReference type="PROSITE-ProRule" id="PRU10141"/>
    </source>
</evidence>
<dbReference type="InterPro" id="IPR000719">
    <property type="entry name" value="Prot_kinase_dom"/>
</dbReference>
<dbReference type="GeneID" id="109478005"/>
<dbReference type="Pfam" id="PF07714">
    <property type="entry name" value="PK_Tyr_Ser-Thr"/>
    <property type="match status" value="1"/>
</dbReference>
<keyword evidence="5" id="KW-0418">Kinase</keyword>
<comment type="subcellular location">
    <subcellularLocation>
        <location evidence="1">Endomembrane system</location>
    </subcellularLocation>
    <subcellularLocation>
        <location evidence="2">Membrane</location>
        <topology evidence="2">Single-pass type I membrane protein</topology>
    </subcellularLocation>
</comment>
<comment type="catalytic activity">
    <reaction evidence="9">
        <text>L-tyrosyl-[protein] + ATP = O-phospho-L-tyrosyl-[protein] + ADP + H(+)</text>
        <dbReference type="Rhea" id="RHEA:10596"/>
        <dbReference type="Rhea" id="RHEA-COMP:10136"/>
        <dbReference type="Rhea" id="RHEA-COMP:20101"/>
        <dbReference type="ChEBI" id="CHEBI:15378"/>
        <dbReference type="ChEBI" id="CHEBI:30616"/>
        <dbReference type="ChEBI" id="CHEBI:46858"/>
        <dbReference type="ChEBI" id="CHEBI:61978"/>
        <dbReference type="ChEBI" id="CHEBI:456216"/>
        <dbReference type="EC" id="2.7.10.1"/>
    </reaction>
</comment>
<dbReference type="GO" id="GO:0004714">
    <property type="term" value="F:transmembrane receptor protein tyrosine kinase activity"/>
    <property type="evidence" value="ECO:0007669"/>
    <property type="project" value="UniProtKB-EC"/>
</dbReference>
<dbReference type="PROSITE" id="PS50011">
    <property type="entry name" value="PROTEIN_KINASE_DOM"/>
    <property type="match status" value="1"/>
</dbReference>
<feature type="binding site" evidence="10">
    <location>
        <position position="312"/>
    </location>
    <ligand>
        <name>ATP</name>
        <dbReference type="ChEBI" id="CHEBI:30616"/>
    </ligand>
</feature>
<dbReference type="GO" id="GO:0012505">
    <property type="term" value="C:endomembrane system"/>
    <property type="evidence" value="ECO:0007669"/>
    <property type="project" value="UniProtKB-SubCell"/>
</dbReference>
<feature type="domain" description="Protein kinase" evidence="11">
    <location>
        <begin position="280"/>
        <end position="560"/>
    </location>
</feature>
<dbReference type="InterPro" id="IPR050122">
    <property type="entry name" value="RTK"/>
</dbReference>
<dbReference type="GO" id="GO:0043235">
    <property type="term" value="C:receptor complex"/>
    <property type="evidence" value="ECO:0007669"/>
    <property type="project" value="TreeGrafter"/>
</dbReference>
<dbReference type="SMART" id="SM00181">
    <property type="entry name" value="EGF"/>
    <property type="match status" value="4"/>
</dbReference>
<evidence type="ECO:0000256" key="2">
    <source>
        <dbReference type="ARBA" id="ARBA00004479"/>
    </source>
</evidence>
<evidence type="ECO:0000313" key="13">
    <source>
        <dbReference type="RefSeq" id="XP_019635015.1"/>
    </source>
</evidence>
<dbReference type="InterPro" id="IPR020635">
    <property type="entry name" value="Tyr_kinase_cat_dom"/>
</dbReference>
<dbReference type="PROSITE" id="PS00022">
    <property type="entry name" value="EGF_1"/>
    <property type="match status" value="1"/>
</dbReference>
<dbReference type="GO" id="GO:0048468">
    <property type="term" value="P:cell development"/>
    <property type="evidence" value="ECO:0007669"/>
    <property type="project" value="UniProtKB-ARBA"/>
</dbReference>
<name>A0A6P4Z0C9_BRABE</name>
<dbReference type="Gene3D" id="1.10.510.10">
    <property type="entry name" value="Transferase(Phosphotransferase) domain 1"/>
    <property type="match status" value="1"/>
</dbReference>
<evidence type="ECO:0000256" key="1">
    <source>
        <dbReference type="ARBA" id="ARBA00004308"/>
    </source>
</evidence>
<dbReference type="InterPro" id="IPR011009">
    <property type="entry name" value="Kinase-like_dom_sf"/>
</dbReference>
<keyword evidence="6 10" id="KW-0067">ATP-binding</keyword>
<keyword evidence="3" id="KW-0808">Transferase</keyword>
<dbReference type="PROSITE" id="PS00109">
    <property type="entry name" value="PROTEIN_KINASE_TYR"/>
    <property type="match status" value="1"/>
</dbReference>
<evidence type="ECO:0000256" key="8">
    <source>
        <dbReference type="ARBA" id="ARBA00023137"/>
    </source>
</evidence>
<proteinExistence type="predicted"/>
<dbReference type="InterPro" id="IPR017441">
    <property type="entry name" value="Protein_kinase_ATP_BS"/>
</dbReference>
<dbReference type="PANTHER" id="PTHR24416">
    <property type="entry name" value="TYROSINE-PROTEIN KINASE RECEPTOR"/>
    <property type="match status" value="1"/>
</dbReference>
<reference evidence="13" key="1">
    <citation type="submission" date="2025-08" db="UniProtKB">
        <authorList>
            <consortium name="RefSeq"/>
        </authorList>
    </citation>
    <scope>IDENTIFICATION</scope>
    <source>
        <tissue evidence="13">Gonad</tissue>
    </source>
</reference>
<dbReference type="PANTHER" id="PTHR24416:SF617">
    <property type="entry name" value="RET ONCOGENE, ISOFORM A"/>
    <property type="match status" value="1"/>
</dbReference>
<evidence type="ECO:0000256" key="3">
    <source>
        <dbReference type="ARBA" id="ARBA00022679"/>
    </source>
</evidence>
<dbReference type="GO" id="GO:0005524">
    <property type="term" value="F:ATP binding"/>
    <property type="evidence" value="ECO:0007669"/>
    <property type="project" value="UniProtKB-UniRule"/>
</dbReference>
<dbReference type="GO" id="GO:0030182">
    <property type="term" value="P:neuron differentiation"/>
    <property type="evidence" value="ECO:0007669"/>
    <property type="project" value="UniProtKB-ARBA"/>
</dbReference>
<evidence type="ECO:0000313" key="12">
    <source>
        <dbReference type="Proteomes" id="UP000515135"/>
    </source>
</evidence>
<keyword evidence="4 10" id="KW-0547">Nucleotide-binding</keyword>
<dbReference type="SUPFAM" id="SSF56112">
    <property type="entry name" value="Protein kinase-like (PK-like)"/>
    <property type="match status" value="1"/>
</dbReference>
<dbReference type="Gene3D" id="2.170.300.10">
    <property type="entry name" value="Tie2 ligand-binding domain superfamily"/>
    <property type="match status" value="2"/>
</dbReference>
<gene>
    <name evidence="13" type="primary">LOC109478005</name>
</gene>
<evidence type="ECO:0000256" key="4">
    <source>
        <dbReference type="ARBA" id="ARBA00022741"/>
    </source>
</evidence>
<accession>A0A6P4Z0C9</accession>
<evidence type="ECO:0000256" key="9">
    <source>
        <dbReference type="ARBA" id="ARBA00051243"/>
    </source>
</evidence>
<dbReference type="InterPro" id="IPR008266">
    <property type="entry name" value="Tyr_kinase_AS"/>
</dbReference>
<dbReference type="RefSeq" id="XP_019635015.1">
    <property type="nucleotide sequence ID" value="XM_019779456.1"/>
</dbReference>
<protein>
    <submittedName>
        <fullName evidence="13">Tyrosine-protein kinase receptor Tie-1-like</fullName>
    </submittedName>
</protein>
<dbReference type="KEGG" id="bbel:109478005"/>
<dbReference type="CDD" id="cd00192">
    <property type="entry name" value="PTKc"/>
    <property type="match status" value="1"/>
</dbReference>
<keyword evidence="8" id="KW-0829">Tyrosine-protein kinase</keyword>
<dbReference type="OrthoDB" id="409374at2759"/>
<dbReference type="PRINTS" id="PR00109">
    <property type="entry name" value="TYRKINASE"/>
</dbReference>
<dbReference type="InterPro" id="IPR000742">
    <property type="entry name" value="EGF"/>
</dbReference>
<keyword evidence="12" id="KW-1185">Reference proteome</keyword>
<evidence type="ECO:0000256" key="6">
    <source>
        <dbReference type="ARBA" id="ARBA00022840"/>
    </source>
</evidence>
<dbReference type="Proteomes" id="UP000515135">
    <property type="component" value="Unplaced"/>
</dbReference>
<evidence type="ECO:0000256" key="7">
    <source>
        <dbReference type="ARBA" id="ARBA00023136"/>
    </source>
</evidence>
<dbReference type="AlphaFoldDB" id="A0A6P4Z0C9"/>
<dbReference type="GO" id="GO:0005886">
    <property type="term" value="C:plasma membrane"/>
    <property type="evidence" value="ECO:0007669"/>
    <property type="project" value="TreeGrafter"/>
</dbReference>
<sequence length="571" mass="63813">MSGPVNLTCELGVLKTHKWFGLHAISSVTLELEVLGCEEGKFGALCDQDCVCKNGARCHGLNGACKCALGWQGVAYCPPNRKGVFCNETCACLQGATCDRWTGCECPVGWEGGHCELKCPDGTYGKDCAHKCDCDDTATTCHHATGQCVCVGRTAADCEEPCPWGTYGPRCEKSCECRTNASCDVMTGRCHCGPGLAGKFCEKEKFGGNKFNGTIRTDIAVTLSILATFFAVFIARQRFWQRFYRAGNKQQFFEGNLEELVTTDDFEQRLLRWEKDPRMLDLAEMVGQGKFGHVLRGTFRNSNGSVSEVAAKTVHQKDLQAHRAFYHEMTILITIQEGLGTPARCTNIIQLRGIVTKSDPKYILIEYADRGDLLSALRQARNRDDHHEPNFWGLAVDVARALAFLQELKLVHRDVAARNVLISANGEGKLADFGLSRDIYTDSIYTQEADNPIQINHLPLKWMALESLRDGEFTHKTDVWAYGVLLWEIATMGNEPVYPGPLRPDCHHLIQLLEKGCRLRIPHGCSVDMYRLMLRCWNADHDRRPEPQDLIKAVQLHGNVQTEWVEKETTV</sequence>
<dbReference type="PROSITE" id="PS00107">
    <property type="entry name" value="PROTEIN_KINASE_ATP"/>
    <property type="match status" value="1"/>
</dbReference>